<feature type="transmembrane region" description="Helical" evidence="6">
    <location>
        <begin position="658"/>
        <end position="686"/>
    </location>
</feature>
<evidence type="ECO:0000313" key="8">
    <source>
        <dbReference type="EMBL" id="GCC24089.1"/>
    </source>
</evidence>
<dbReference type="GO" id="GO:0005886">
    <property type="term" value="C:plasma membrane"/>
    <property type="evidence" value="ECO:0007669"/>
    <property type="project" value="InterPro"/>
</dbReference>
<evidence type="ECO:0000256" key="6">
    <source>
        <dbReference type="RuleBase" id="RU310713"/>
    </source>
</evidence>
<organism evidence="8 9">
    <name type="scientific">Chiloscyllium punctatum</name>
    <name type="common">Brownbanded bambooshark</name>
    <name type="synonym">Hemiscyllium punctatum</name>
    <dbReference type="NCBI Taxonomy" id="137246"/>
    <lineage>
        <taxon>Eukaryota</taxon>
        <taxon>Metazoa</taxon>
        <taxon>Chordata</taxon>
        <taxon>Craniata</taxon>
        <taxon>Vertebrata</taxon>
        <taxon>Chondrichthyes</taxon>
        <taxon>Elasmobranchii</taxon>
        <taxon>Galeomorphii</taxon>
        <taxon>Galeoidea</taxon>
        <taxon>Orectolobiformes</taxon>
        <taxon>Hemiscylliidae</taxon>
        <taxon>Chiloscyllium</taxon>
    </lineage>
</organism>
<evidence type="ECO:0000256" key="5">
    <source>
        <dbReference type="ARBA" id="ARBA00023136"/>
    </source>
</evidence>
<evidence type="ECO:0000259" key="7">
    <source>
        <dbReference type="Pfam" id="PF07810"/>
    </source>
</evidence>
<dbReference type="Proteomes" id="UP000287033">
    <property type="component" value="Unassembled WGS sequence"/>
</dbReference>
<feature type="transmembrane region" description="Helical" evidence="6">
    <location>
        <begin position="343"/>
        <end position="364"/>
    </location>
</feature>
<feature type="transmembrane region" description="Helical" evidence="6">
    <location>
        <begin position="258"/>
        <end position="282"/>
    </location>
</feature>
<reference evidence="8 9" key="1">
    <citation type="journal article" date="2018" name="Nat. Ecol. Evol.">
        <title>Shark genomes provide insights into elasmobranch evolution and the origin of vertebrates.</title>
        <authorList>
            <person name="Hara Y"/>
            <person name="Yamaguchi K"/>
            <person name="Onimaru K"/>
            <person name="Kadota M"/>
            <person name="Koyanagi M"/>
            <person name="Keeley SD"/>
            <person name="Tatsumi K"/>
            <person name="Tanaka K"/>
            <person name="Motone F"/>
            <person name="Kageyama Y"/>
            <person name="Nozu R"/>
            <person name="Adachi N"/>
            <person name="Nishimura O"/>
            <person name="Nakagawa R"/>
            <person name="Tanegashima C"/>
            <person name="Kiyatake I"/>
            <person name="Matsumoto R"/>
            <person name="Murakumo K"/>
            <person name="Nishida K"/>
            <person name="Terakita A"/>
            <person name="Kuratani S"/>
            <person name="Sato K"/>
            <person name="Hyodo S Kuraku.S."/>
        </authorList>
    </citation>
    <scope>NUCLEOTIDE SEQUENCE [LARGE SCALE GENOMIC DNA]</scope>
</reference>
<feature type="transmembrane region" description="Helical" evidence="6">
    <location>
        <begin position="615"/>
        <end position="638"/>
    </location>
</feature>
<dbReference type="InterPro" id="IPR012496">
    <property type="entry name" value="TMC_dom"/>
</dbReference>
<dbReference type="OrthoDB" id="1936208at2759"/>
<comment type="subcellular location">
    <subcellularLocation>
        <location evidence="1 6">Membrane</location>
        <topology evidence="1 6">Multi-pass membrane protein</topology>
    </subcellularLocation>
</comment>
<dbReference type="EMBL" id="BEZZ01000047">
    <property type="protein sequence ID" value="GCC24089.1"/>
    <property type="molecule type" value="Genomic_DNA"/>
</dbReference>
<protein>
    <recommendedName>
        <fullName evidence="6">Transmembrane channel-like protein</fullName>
    </recommendedName>
</protein>
<sequence>MAYSVDLHIDAADAIPVFSDDDLASPDSCFDEELVHNSFANLISEQSALESEPSVMIEMEGLPGTGIENVGYIRSPPRAQCKLNDDCYDPATLKVLSFMPSRTIGRSRGAIISEYYNRTLRLRRQRARPALKDMSRSMRPSIRDVAALDENCEEELEKKKLLSELQQLTGSECTRMLRTMPLNLSVKRELRRMTSNCKDHSSVPLDENLSCWSHTKYTLIIAVRQCWYGFLSLLHAFHLRQIALKQISGRFGTGVLSYFIFLKMLLIFNAFHLLMNVFFIVIPQATHPPKIPERQFFGLELLTGIGYFTDTVLYYGYYTNNTWSILHGQYNKSAPKLPYNMPIAYIYTIGSSFFITCIILVHCLSKAFGESYRVGNTYGNLVTKVFCSWDFKMTQKQSVESNYENISTRLKESLTEHKFRATHSSITQWMENLSVHILGWILSLGSVVGCGAGIHYYSESMLKDYSQDIQQGIPEKLVESRLLTLPLIVSVINLVMPYIYNLIGLLEKYDFPQQQIYVSITRNLLLKLAILGPLCFHWMGNKLKETAEILCWETFVGQEIYRLLVVDFIFIILDTVFGEYVWRVICIKLLKRKRKPEFDIARNVLDLIFGQTLTWLGLVFVPLLPAIQMIKFLVIFYIKKLSLMKNCQPPHKLWQASHMMTIFISLLCFPSFLGATVVFSYTVWYIKPSSSCGPFRSLAAMSDSITNWVQKLDENGSKFFKYSWIFVRNPFIFFLASGFLLILIYFHCQVVDGQRKVIKLLNEQIANEGEDKKFLIDKLQDFNRKKFKFQNKRLTQREDEVYSDNY</sequence>
<dbReference type="AlphaFoldDB" id="A0A401S126"/>
<dbReference type="PANTHER" id="PTHR23302:SF4">
    <property type="entry name" value="TRANSMEMBRANE CHANNEL-LIKE PROTEIN 6"/>
    <property type="match status" value="1"/>
</dbReference>
<proteinExistence type="inferred from homology"/>
<keyword evidence="9" id="KW-1185">Reference proteome</keyword>
<evidence type="ECO:0000256" key="4">
    <source>
        <dbReference type="ARBA" id="ARBA00022989"/>
    </source>
</evidence>
<keyword evidence="3 6" id="KW-0812">Transmembrane</keyword>
<dbReference type="STRING" id="137246.A0A401S126"/>
<feature type="transmembrane region" description="Helical" evidence="6">
    <location>
        <begin position="437"/>
        <end position="457"/>
    </location>
</feature>
<feature type="transmembrane region" description="Helical" evidence="6">
    <location>
        <begin position="725"/>
        <end position="746"/>
    </location>
</feature>
<dbReference type="OMA" id="FSHTLMY"/>
<evidence type="ECO:0000313" key="9">
    <source>
        <dbReference type="Proteomes" id="UP000287033"/>
    </source>
</evidence>
<dbReference type="InterPro" id="IPR038900">
    <property type="entry name" value="TMC"/>
</dbReference>
<gene>
    <name evidence="8" type="ORF">chiPu_0002489</name>
</gene>
<keyword evidence="5 6" id="KW-0472">Membrane</keyword>
<accession>A0A401S126</accession>
<feature type="domain" description="TMC" evidence="7">
    <location>
        <begin position="551"/>
        <end position="657"/>
    </location>
</feature>
<keyword evidence="4 6" id="KW-1133">Transmembrane helix</keyword>
<evidence type="ECO:0000256" key="2">
    <source>
        <dbReference type="ARBA" id="ARBA00006510"/>
    </source>
</evidence>
<dbReference type="GO" id="GO:0008381">
    <property type="term" value="F:mechanosensitive monoatomic ion channel activity"/>
    <property type="evidence" value="ECO:0007669"/>
    <property type="project" value="TreeGrafter"/>
</dbReference>
<name>A0A401S126_CHIPU</name>
<comment type="similarity">
    <text evidence="2 6">Belongs to the TMC family.</text>
</comment>
<feature type="transmembrane region" description="Helical" evidence="6">
    <location>
        <begin position="560"/>
        <end position="585"/>
    </location>
</feature>
<evidence type="ECO:0000256" key="1">
    <source>
        <dbReference type="ARBA" id="ARBA00004141"/>
    </source>
</evidence>
<dbReference type="Pfam" id="PF07810">
    <property type="entry name" value="TMC"/>
    <property type="match status" value="1"/>
</dbReference>
<comment type="caution">
    <text evidence="8">The sequence shown here is derived from an EMBL/GenBank/DDBJ whole genome shotgun (WGS) entry which is preliminary data.</text>
</comment>
<dbReference type="PANTHER" id="PTHR23302">
    <property type="entry name" value="TRANSMEMBRANE CHANNEL-RELATED"/>
    <property type="match status" value="1"/>
</dbReference>
<evidence type="ECO:0000256" key="3">
    <source>
        <dbReference type="ARBA" id="ARBA00022692"/>
    </source>
</evidence>
<feature type="transmembrane region" description="Helical" evidence="6">
    <location>
        <begin position="483"/>
        <end position="503"/>
    </location>
</feature>